<reference evidence="2" key="1">
    <citation type="submission" date="2020-03" db="EMBL/GenBank/DDBJ databases">
        <title>The deep terrestrial virosphere.</title>
        <authorList>
            <person name="Holmfeldt K."/>
            <person name="Nilsson E."/>
            <person name="Simone D."/>
            <person name="Lopez-Fernandez M."/>
            <person name="Wu X."/>
            <person name="de Brujin I."/>
            <person name="Lundin D."/>
            <person name="Andersson A."/>
            <person name="Bertilsson S."/>
            <person name="Dopson M."/>
        </authorList>
    </citation>
    <scope>NUCLEOTIDE SEQUENCE</scope>
    <source>
        <strain evidence="1">MM415A03682</strain>
        <strain evidence="2">MM415B02156</strain>
    </source>
</reference>
<sequence length="56" mass="6371">MDDGAYIRGYEAGIEAGIAEVVEWGKETCPHDLFGEGTQCFKRACDQCWLEKWEVE</sequence>
<evidence type="ECO:0000313" key="2">
    <source>
        <dbReference type="EMBL" id="QJA85965.1"/>
    </source>
</evidence>
<gene>
    <name evidence="1" type="ORF">MM415A03682_0003</name>
    <name evidence="2" type="ORF">MM415B02156_0013</name>
</gene>
<dbReference type="AlphaFoldDB" id="A0A6M3KXC6"/>
<dbReference type="EMBL" id="MT142606">
    <property type="protein sequence ID" value="QJA85965.1"/>
    <property type="molecule type" value="Genomic_DNA"/>
</dbReference>
<proteinExistence type="predicted"/>
<protein>
    <submittedName>
        <fullName evidence="2">Uncharacterized protein</fullName>
    </submittedName>
</protein>
<organism evidence="2">
    <name type="scientific">viral metagenome</name>
    <dbReference type="NCBI Taxonomy" id="1070528"/>
    <lineage>
        <taxon>unclassified sequences</taxon>
        <taxon>metagenomes</taxon>
        <taxon>organismal metagenomes</taxon>
    </lineage>
</organism>
<accession>A0A6M3KXC6</accession>
<dbReference type="EMBL" id="MT141799">
    <property type="protein sequence ID" value="QJA70512.1"/>
    <property type="molecule type" value="Genomic_DNA"/>
</dbReference>
<evidence type="ECO:0000313" key="1">
    <source>
        <dbReference type="EMBL" id="QJA70512.1"/>
    </source>
</evidence>
<name>A0A6M3KXC6_9ZZZZ</name>